<protein>
    <submittedName>
        <fullName evidence="1">Uncharacterized protein</fullName>
    </submittedName>
</protein>
<comment type="caution">
    <text evidence="1">The sequence shown here is derived from an EMBL/GenBank/DDBJ whole genome shotgun (WGS) entry which is preliminary data.</text>
</comment>
<dbReference type="EMBL" id="CM044703">
    <property type="protein sequence ID" value="KAI5670917.1"/>
    <property type="molecule type" value="Genomic_DNA"/>
</dbReference>
<proteinExistence type="predicted"/>
<keyword evidence="2" id="KW-1185">Reference proteome</keyword>
<name>A0ACC0BEB0_CATRO</name>
<accession>A0ACC0BEB0</accession>
<reference evidence="2" key="1">
    <citation type="journal article" date="2023" name="Nat. Plants">
        <title>Single-cell RNA sequencing provides a high-resolution roadmap for understanding the multicellular compartmentation of specialized metabolism.</title>
        <authorList>
            <person name="Sun S."/>
            <person name="Shen X."/>
            <person name="Li Y."/>
            <person name="Li Y."/>
            <person name="Wang S."/>
            <person name="Li R."/>
            <person name="Zhang H."/>
            <person name="Shen G."/>
            <person name="Guo B."/>
            <person name="Wei J."/>
            <person name="Xu J."/>
            <person name="St-Pierre B."/>
            <person name="Chen S."/>
            <person name="Sun C."/>
        </authorList>
    </citation>
    <scope>NUCLEOTIDE SEQUENCE [LARGE SCALE GENOMIC DNA]</scope>
</reference>
<sequence>MWKLKIGKGNGKWLFSTNNFLGRQTWEFDDEVGSPEERAQVENSRMNYSLNRSRIKPSADLLMQIQLMKENEADLTSLPNVKVEKIEEITDEIVTIALKKALKFTLGLQAEDGHWPAETSGPLFYTPLLLMILYISGTMDTIVTKEHKKEIIRHIYNHQNEDNGWGFHIEDDSTMLSTSFNYIALRLLGEDANFSSISKARQWILDHGGLTMIPSWGKMALSVLGVYEWLGCNPVPPELILLPHFLPFHAGKLLCYLRDTYMPLAYLYGRKYVAPITDLVLCLRQELYNQHYGTINWDNARHSCFKNDLFTPRSFVVDVMWDIFHYFIEPLEEKLWPFSILRQKSLPKIMAMIHYEDENSRYINLGCVNKFLHMMACWVENPNPNSYYFQCHLARIPDYLWVAEDGMKVQNIAAQLWDTALATQAIIASNLDDEFGATLKKANNFLKETQIQENPSSNFRSMYRYPCKGSWTVSNRDQGWPVSDCTAEALKVE</sequence>
<gene>
    <name evidence="1" type="ORF">M9H77_11281</name>
</gene>
<organism evidence="1 2">
    <name type="scientific">Catharanthus roseus</name>
    <name type="common">Madagascar periwinkle</name>
    <name type="synonym">Vinca rosea</name>
    <dbReference type="NCBI Taxonomy" id="4058"/>
    <lineage>
        <taxon>Eukaryota</taxon>
        <taxon>Viridiplantae</taxon>
        <taxon>Streptophyta</taxon>
        <taxon>Embryophyta</taxon>
        <taxon>Tracheophyta</taxon>
        <taxon>Spermatophyta</taxon>
        <taxon>Magnoliopsida</taxon>
        <taxon>eudicotyledons</taxon>
        <taxon>Gunneridae</taxon>
        <taxon>Pentapetalae</taxon>
        <taxon>asterids</taxon>
        <taxon>lamiids</taxon>
        <taxon>Gentianales</taxon>
        <taxon>Apocynaceae</taxon>
        <taxon>Rauvolfioideae</taxon>
        <taxon>Vinceae</taxon>
        <taxon>Catharanthinae</taxon>
        <taxon>Catharanthus</taxon>
    </lineage>
</organism>
<evidence type="ECO:0000313" key="1">
    <source>
        <dbReference type="EMBL" id="KAI5670917.1"/>
    </source>
</evidence>
<evidence type="ECO:0000313" key="2">
    <source>
        <dbReference type="Proteomes" id="UP001060085"/>
    </source>
</evidence>
<dbReference type="Proteomes" id="UP001060085">
    <property type="component" value="Linkage Group LG03"/>
</dbReference>